<protein>
    <submittedName>
        <fullName evidence="1">Uncharacterized protein</fullName>
    </submittedName>
</protein>
<sequence>MSIKSSNHTKTHGTEYITAMKELICLMEKHGAKNSYYYRRILTSYDPR</sequence>
<name>A0A5B7E0W6_PORTR</name>
<dbReference type="Proteomes" id="UP000324222">
    <property type="component" value="Unassembled WGS sequence"/>
</dbReference>
<keyword evidence="2" id="KW-1185">Reference proteome</keyword>
<organism evidence="1 2">
    <name type="scientific">Portunus trituberculatus</name>
    <name type="common">Swimming crab</name>
    <name type="synonym">Neptunus trituberculatus</name>
    <dbReference type="NCBI Taxonomy" id="210409"/>
    <lineage>
        <taxon>Eukaryota</taxon>
        <taxon>Metazoa</taxon>
        <taxon>Ecdysozoa</taxon>
        <taxon>Arthropoda</taxon>
        <taxon>Crustacea</taxon>
        <taxon>Multicrustacea</taxon>
        <taxon>Malacostraca</taxon>
        <taxon>Eumalacostraca</taxon>
        <taxon>Eucarida</taxon>
        <taxon>Decapoda</taxon>
        <taxon>Pleocyemata</taxon>
        <taxon>Brachyura</taxon>
        <taxon>Eubrachyura</taxon>
        <taxon>Portunoidea</taxon>
        <taxon>Portunidae</taxon>
        <taxon>Portuninae</taxon>
        <taxon>Portunus</taxon>
    </lineage>
</organism>
<reference evidence="1 2" key="1">
    <citation type="submission" date="2019-05" db="EMBL/GenBank/DDBJ databases">
        <title>Another draft genome of Portunus trituberculatus and its Hox gene families provides insights of decapod evolution.</title>
        <authorList>
            <person name="Jeong J.-H."/>
            <person name="Song I."/>
            <person name="Kim S."/>
            <person name="Choi T."/>
            <person name="Kim D."/>
            <person name="Ryu S."/>
            <person name="Kim W."/>
        </authorList>
    </citation>
    <scope>NUCLEOTIDE SEQUENCE [LARGE SCALE GENOMIC DNA]</scope>
    <source>
        <tissue evidence="1">Muscle</tissue>
    </source>
</reference>
<evidence type="ECO:0000313" key="1">
    <source>
        <dbReference type="EMBL" id="MPC27418.1"/>
    </source>
</evidence>
<proteinExistence type="predicted"/>
<dbReference type="EMBL" id="VSRR010001745">
    <property type="protein sequence ID" value="MPC27418.1"/>
    <property type="molecule type" value="Genomic_DNA"/>
</dbReference>
<comment type="caution">
    <text evidence="1">The sequence shown here is derived from an EMBL/GenBank/DDBJ whole genome shotgun (WGS) entry which is preliminary data.</text>
</comment>
<accession>A0A5B7E0W6</accession>
<gene>
    <name evidence="1" type="ORF">E2C01_020587</name>
</gene>
<evidence type="ECO:0000313" key="2">
    <source>
        <dbReference type="Proteomes" id="UP000324222"/>
    </source>
</evidence>
<dbReference type="AlphaFoldDB" id="A0A5B7E0W6"/>